<keyword evidence="5" id="KW-1185">Reference proteome</keyword>
<sequence length="135" mass="14290">MDTEGVVSATEDGLLPTYLHPRADAPALPIHHPHGIPVGITSSVGHHLKITTGGERVTALHLAGAAPFENSGKGDGQRPPELDSHGNPIKYTEWGTARSIDNPSRGGERIATGSDGSAYCTPTHHQRYIVMETGR</sequence>
<dbReference type="GO" id="GO:0003723">
    <property type="term" value="F:RNA binding"/>
    <property type="evidence" value="ECO:0007669"/>
    <property type="project" value="InterPro"/>
</dbReference>
<proteinExistence type="predicted"/>
<gene>
    <name evidence="4" type="ORF">GQF42_31090</name>
</gene>
<evidence type="ECO:0000256" key="2">
    <source>
        <dbReference type="ARBA" id="ARBA00022801"/>
    </source>
</evidence>
<dbReference type="EMBL" id="CP047020">
    <property type="protein sequence ID" value="QHA07157.1"/>
    <property type="molecule type" value="Genomic_DNA"/>
</dbReference>
<reference evidence="4 5" key="1">
    <citation type="submission" date="2019-12" db="EMBL/GenBank/DDBJ databases">
        <title>Streptomyces sp. strain T44 isolated from rhizosphere soil of Broussonetia papyrifera.</title>
        <authorList>
            <person name="Mo P."/>
        </authorList>
    </citation>
    <scope>NUCLEOTIDE SEQUENCE [LARGE SCALE GENOMIC DNA]</scope>
    <source>
        <strain evidence="4 5">T44</strain>
    </source>
</reference>
<name>A0A6I6NGQ3_9ACTN</name>
<dbReference type="InterPro" id="IPR016191">
    <property type="entry name" value="Ribonuclease/ribotoxin"/>
</dbReference>
<organism evidence="4 5">
    <name type="scientific">Streptomyces broussonetiae</name>
    <dbReference type="NCBI Taxonomy" id="2686304"/>
    <lineage>
        <taxon>Bacteria</taxon>
        <taxon>Bacillati</taxon>
        <taxon>Actinomycetota</taxon>
        <taxon>Actinomycetes</taxon>
        <taxon>Kitasatosporales</taxon>
        <taxon>Streptomycetaceae</taxon>
        <taxon>Streptomyces</taxon>
    </lineage>
</organism>
<dbReference type="Proteomes" id="UP000436138">
    <property type="component" value="Chromosome"/>
</dbReference>
<evidence type="ECO:0000256" key="3">
    <source>
        <dbReference type="SAM" id="MobiDB-lite"/>
    </source>
</evidence>
<dbReference type="KEGG" id="sbro:GQF42_31090"/>
<protein>
    <submittedName>
        <fullName evidence="4">Uncharacterized protein</fullName>
    </submittedName>
</protein>
<keyword evidence="1" id="KW-0540">Nuclease</keyword>
<dbReference type="SUPFAM" id="SSF53933">
    <property type="entry name" value="Microbial ribonucleases"/>
    <property type="match status" value="1"/>
</dbReference>
<dbReference type="GO" id="GO:0016787">
    <property type="term" value="F:hydrolase activity"/>
    <property type="evidence" value="ECO:0007669"/>
    <property type="project" value="UniProtKB-KW"/>
</dbReference>
<dbReference type="Gene3D" id="3.10.450.30">
    <property type="entry name" value="Microbial ribonucleases"/>
    <property type="match status" value="1"/>
</dbReference>
<keyword evidence="2" id="KW-0378">Hydrolase</keyword>
<accession>A0A6I6NGQ3</accession>
<dbReference type="GO" id="GO:0004540">
    <property type="term" value="F:RNA nuclease activity"/>
    <property type="evidence" value="ECO:0007669"/>
    <property type="project" value="InterPro"/>
</dbReference>
<feature type="region of interest" description="Disordered" evidence="3">
    <location>
        <begin position="66"/>
        <end position="118"/>
    </location>
</feature>
<evidence type="ECO:0000313" key="5">
    <source>
        <dbReference type="Proteomes" id="UP000436138"/>
    </source>
</evidence>
<evidence type="ECO:0000256" key="1">
    <source>
        <dbReference type="ARBA" id="ARBA00022722"/>
    </source>
</evidence>
<evidence type="ECO:0000313" key="4">
    <source>
        <dbReference type="EMBL" id="QHA07157.1"/>
    </source>
</evidence>
<dbReference type="AlphaFoldDB" id="A0A6I6NGQ3"/>
<feature type="compositionally biased region" description="Basic and acidic residues" evidence="3">
    <location>
        <begin position="75"/>
        <end position="84"/>
    </location>
</feature>